<comment type="catalytic activity">
    <reaction evidence="1">
        <text>ATP + protein L-histidine = ADP + protein N-phospho-L-histidine.</text>
        <dbReference type="EC" id="2.7.13.3"/>
    </reaction>
</comment>
<keyword evidence="4" id="KW-1003">Cell membrane</keyword>
<keyword evidence="12" id="KW-0812">Transmembrane</keyword>
<evidence type="ECO:0000256" key="10">
    <source>
        <dbReference type="ARBA" id="ARBA00023012"/>
    </source>
</evidence>
<proteinExistence type="predicted"/>
<dbReference type="CDD" id="cd06225">
    <property type="entry name" value="HAMP"/>
    <property type="match status" value="1"/>
</dbReference>
<dbReference type="EMBL" id="CP025074">
    <property type="protein sequence ID" value="AUI35588.1"/>
    <property type="molecule type" value="Genomic_DNA"/>
</dbReference>
<keyword evidence="8" id="KW-0418">Kinase</keyword>
<evidence type="ECO:0000256" key="11">
    <source>
        <dbReference type="ARBA" id="ARBA00023136"/>
    </source>
</evidence>
<accession>A0ABM6QJH5</accession>
<organism evidence="14 15">
    <name type="scientific">Bacillus caldolyticus</name>
    <dbReference type="NCBI Taxonomy" id="1394"/>
    <lineage>
        <taxon>Bacteria</taxon>
        <taxon>Bacillati</taxon>
        <taxon>Bacillota</taxon>
        <taxon>Bacilli</taxon>
        <taxon>Bacillales</taxon>
        <taxon>Anoxybacillaceae</taxon>
        <taxon>Geobacillus</taxon>
        <taxon>Geobacillus thermoleovorans group</taxon>
    </lineage>
</organism>
<dbReference type="Pfam" id="PF00672">
    <property type="entry name" value="HAMP"/>
    <property type="match status" value="1"/>
</dbReference>
<evidence type="ECO:0000256" key="8">
    <source>
        <dbReference type="ARBA" id="ARBA00022777"/>
    </source>
</evidence>
<comment type="subcellular location">
    <subcellularLocation>
        <location evidence="2">Cell membrane</location>
        <topology evidence="2">Multi-pass membrane protein</topology>
    </subcellularLocation>
</comment>
<evidence type="ECO:0000256" key="2">
    <source>
        <dbReference type="ARBA" id="ARBA00004651"/>
    </source>
</evidence>
<dbReference type="PROSITE" id="PS50885">
    <property type="entry name" value="HAMP"/>
    <property type="match status" value="1"/>
</dbReference>
<sequence>MRRITLRKRFLVQVFSLLIVIACLFGILQVYFMNRQIEADIYEKSLLIARGVEQGIEETELASKMIEHQIDLQMVAVARHIGDLLRTPEARHIRHEQLEEMKERFQLAGLTIFERKGDDIVATKSTDPKDIGFSTKSYGKTVYAYADTLLKGGMPRVAGEEGYASQNIFVLPIVQSGSHKDKPRFFKYAYYHPPGSDYIINPFIQAGDVYQFTKQAGPDQLIEQIKRRSSYIKDISVLNAAVFKNPALETNFYPPVKKIEYGEFKYHTKQDIDMMKELVDNPAKKLSVQEVNSEKLYKVFLPISDHRILYLVLDYQKMTAPFYNYSIILIASSLLSLLSLFVVTIPFFNRIYENIQKLKRQMQQLAAGDLTVKSHVKDGSELEELSNDVNQMVQKLNVLVTDVKEQAVKTQRSSVVLEAEASRSVEKMYELAVGTTLQSREWLNEIHAFLDEMANVLKAFPGDQKVMTVLEKVEQMRVIANDRTAVVTEMTIQLSDLLKELHGQSKELSYISNALLQQMSRFIL</sequence>
<dbReference type="Gene3D" id="6.10.340.10">
    <property type="match status" value="1"/>
</dbReference>
<evidence type="ECO:0000313" key="15">
    <source>
        <dbReference type="Proteomes" id="UP000265462"/>
    </source>
</evidence>
<keyword evidence="6" id="KW-0808">Transferase</keyword>
<evidence type="ECO:0000256" key="4">
    <source>
        <dbReference type="ARBA" id="ARBA00022475"/>
    </source>
</evidence>
<feature type="transmembrane region" description="Helical" evidence="12">
    <location>
        <begin position="12"/>
        <end position="32"/>
    </location>
</feature>
<evidence type="ECO:0000313" key="14">
    <source>
        <dbReference type="EMBL" id="AUI35588.1"/>
    </source>
</evidence>
<evidence type="ECO:0000256" key="9">
    <source>
        <dbReference type="ARBA" id="ARBA00022840"/>
    </source>
</evidence>
<dbReference type="PROSITE" id="PS51257">
    <property type="entry name" value="PROKAR_LIPOPROTEIN"/>
    <property type="match status" value="1"/>
</dbReference>
<name>A0ABM6QJH5_BACCL</name>
<keyword evidence="15" id="KW-1185">Reference proteome</keyword>
<gene>
    <name evidence="14" type="ORF">CWI35_02795</name>
</gene>
<protein>
    <recommendedName>
        <fullName evidence="3">histidine kinase</fullName>
        <ecNumber evidence="3">2.7.13.3</ecNumber>
    </recommendedName>
</protein>
<dbReference type="InterPro" id="IPR003660">
    <property type="entry name" value="HAMP_dom"/>
</dbReference>
<feature type="transmembrane region" description="Helical" evidence="12">
    <location>
        <begin position="322"/>
        <end position="348"/>
    </location>
</feature>
<dbReference type="EC" id="2.7.13.3" evidence="3"/>
<keyword evidence="10" id="KW-0902">Two-component regulatory system</keyword>
<evidence type="ECO:0000256" key="7">
    <source>
        <dbReference type="ARBA" id="ARBA00022741"/>
    </source>
</evidence>
<evidence type="ECO:0000256" key="3">
    <source>
        <dbReference type="ARBA" id="ARBA00012438"/>
    </source>
</evidence>
<keyword evidence="11 12" id="KW-0472">Membrane</keyword>
<keyword evidence="5" id="KW-0597">Phosphoprotein</keyword>
<dbReference type="SMART" id="SM00304">
    <property type="entry name" value="HAMP"/>
    <property type="match status" value="1"/>
</dbReference>
<dbReference type="PANTHER" id="PTHR45528:SF1">
    <property type="entry name" value="SENSOR HISTIDINE KINASE CPXA"/>
    <property type="match status" value="1"/>
</dbReference>
<evidence type="ECO:0000256" key="12">
    <source>
        <dbReference type="SAM" id="Phobius"/>
    </source>
</evidence>
<evidence type="ECO:0000256" key="6">
    <source>
        <dbReference type="ARBA" id="ARBA00022679"/>
    </source>
</evidence>
<dbReference type="PANTHER" id="PTHR45528">
    <property type="entry name" value="SENSOR HISTIDINE KINASE CPXA"/>
    <property type="match status" value="1"/>
</dbReference>
<dbReference type="Proteomes" id="UP000265462">
    <property type="component" value="Chromosome"/>
</dbReference>
<feature type="domain" description="HAMP" evidence="13">
    <location>
        <begin position="349"/>
        <end position="401"/>
    </location>
</feature>
<keyword evidence="12" id="KW-1133">Transmembrane helix</keyword>
<dbReference type="SUPFAM" id="SSF158472">
    <property type="entry name" value="HAMP domain-like"/>
    <property type="match status" value="1"/>
</dbReference>
<dbReference type="InterPro" id="IPR050398">
    <property type="entry name" value="HssS/ArlS-like"/>
</dbReference>
<evidence type="ECO:0000256" key="1">
    <source>
        <dbReference type="ARBA" id="ARBA00000085"/>
    </source>
</evidence>
<keyword evidence="7" id="KW-0547">Nucleotide-binding</keyword>
<evidence type="ECO:0000259" key="13">
    <source>
        <dbReference type="PROSITE" id="PS50885"/>
    </source>
</evidence>
<reference evidence="14 15" key="1">
    <citation type="submission" date="2018-02" db="EMBL/GenBank/DDBJ databases">
        <title>Complete genome and methylome analysis of Bacillus caldolyticus.</title>
        <authorList>
            <person name="Fomenkov A.I."/>
            <person name="Mersha F."/>
            <person name="Vincze T."/>
            <person name="Roberts R.J."/>
        </authorList>
    </citation>
    <scope>NUCLEOTIDE SEQUENCE [LARGE SCALE GENOMIC DNA]</scope>
    <source>
        <strain evidence="14 15">NEB414</strain>
    </source>
</reference>
<evidence type="ECO:0000256" key="5">
    <source>
        <dbReference type="ARBA" id="ARBA00022553"/>
    </source>
</evidence>
<dbReference type="RefSeq" id="WP_119877464.1">
    <property type="nucleotide sequence ID" value="NZ_CP025074.1"/>
</dbReference>
<keyword evidence="9" id="KW-0067">ATP-binding</keyword>